<dbReference type="PANTHER" id="PTHR24409:SF295">
    <property type="entry name" value="AZ2-RELATED"/>
    <property type="match status" value="1"/>
</dbReference>
<feature type="region of interest" description="Disordered" evidence="6">
    <location>
        <begin position="1"/>
        <end position="22"/>
    </location>
</feature>
<evidence type="ECO:0000256" key="3">
    <source>
        <dbReference type="ARBA" id="ARBA00022771"/>
    </source>
</evidence>
<dbReference type="InterPro" id="IPR013087">
    <property type="entry name" value="Znf_C2H2_type"/>
</dbReference>
<dbReference type="Proteomes" id="UP001197093">
    <property type="component" value="Unassembled WGS sequence"/>
</dbReference>
<reference evidence="8" key="1">
    <citation type="submission" date="2023-02" db="EMBL/GenBank/DDBJ databases">
        <authorList>
            <person name="Palmer J.M."/>
        </authorList>
    </citation>
    <scope>NUCLEOTIDE SEQUENCE</scope>
    <source>
        <strain evidence="8">FW57</strain>
    </source>
</reference>
<feature type="domain" description="C2H2-type" evidence="7">
    <location>
        <begin position="152"/>
        <end position="179"/>
    </location>
</feature>
<dbReference type="EMBL" id="JAHCVI010000002">
    <property type="protein sequence ID" value="KAG7288622.1"/>
    <property type="molecule type" value="Genomic_DNA"/>
</dbReference>
<sequence>MEPAFAGFGIPRSSQQRASVPATRPTCIAPDVLSHPPEEIKSFVPQNTQVPVPEVVEIEDDESEDDAGPEQEEIESHVDVDDRFPIQMTRYSPTVDLDDESQARAVLQSLISKGKLGNFLKEIGYPILEAAETKDEKPHVDSSAASDSGRLYKCGKCVKTFNRRCELKKHQKRHEKPYACTFAKCDRRFGSKNDWKRHENSQHVQLEIWRCTEMTSITTTTTMTPGDQIQRQQQQKQECGKVCHRLESLKAHLEKAHAIHDPAVLDRKLADCRMGRNFESRFWCGFCQKTIEPTNSSGPAHSELWGGAERLAGRKRAYHEVGELGPAKVKRSKDGSGSGGKVVIWTCCFCNNYWRKHLTTKCMSGNGCDHALCDDCVVDEIRRELDS</sequence>
<evidence type="ECO:0000259" key="7">
    <source>
        <dbReference type="PROSITE" id="PS50157"/>
    </source>
</evidence>
<evidence type="ECO:0000313" key="9">
    <source>
        <dbReference type="Proteomes" id="UP001197093"/>
    </source>
</evidence>
<name>A0AAD4EZH7_9PEZI</name>
<dbReference type="GO" id="GO:0000977">
    <property type="term" value="F:RNA polymerase II transcription regulatory region sequence-specific DNA binding"/>
    <property type="evidence" value="ECO:0007669"/>
    <property type="project" value="TreeGrafter"/>
</dbReference>
<dbReference type="PROSITE" id="PS00028">
    <property type="entry name" value="ZINC_FINGER_C2H2_1"/>
    <property type="match status" value="2"/>
</dbReference>
<dbReference type="Pfam" id="PF00096">
    <property type="entry name" value="zf-C2H2"/>
    <property type="match status" value="1"/>
</dbReference>
<feature type="domain" description="C2H2-type" evidence="7">
    <location>
        <begin position="178"/>
        <end position="208"/>
    </location>
</feature>
<accession>A0AAD4EZH7</accession>
<organism evidence="8 9">
    <name type="scientific">Staphylotrichum longicolle</name>
    <dbReference type="NCBI Taxonomy" id="669026"/>
    <lineage>
        <taxon>Eukaryota</taxon>
        <taxon>Fungi</taxon>
        <taxon>Dikarya</taxon>
        <taxon>Ascomycota</taxon>
        <taxon>Pezizomycotina</taxon>
        <taxon>Sordariomycetes</taxon>
        <taxon>Sordariomycetidae</taxon>
        <taxon>Sordariales</taxon>
        <taxon>Chaetomiaceae</taxon>
        <taxon>Staphylotrichum</taxon>
    </lineage>
</organism>
<dbReference type="GO" id="GO:0005634">
    <property type="term" value="C:nucleus"/>
    <property type="evidence" value="ECO:0007669"/>
    <property type="project" value="TreeGrafter"/>
</dbReference>
<evidence type="ECO:0000256" key="5">
    <source>
        <dbReference type="PROSITE-ProRule" id="PRU00042"/>
    </source>
</evidence>
<protein>
    <recommendedName>
        <fullName evidence="7">C2H2-type domain-containing protein</fullName>
    </recommendedName>
</protein>
<keyword evidence="4" id="KW-0862">Zinc</keyword>
<evidence type="ECO:0000256" key="4">
    <source>
        <dbReference type="ARBA" id="ARBA00022833"/>
    </source>
</evidence>
<evidence type="ECO:0000256" key="6">
    <source>
        <dbReference type="SAM" id="MobiDB-lite"/>
    </source>
</evidence>
<dbReference type="SMART" id="SM00355">
    <property type="entry name" value="ZnF_C2H2"/>
    <property type="match status" value="3"/>
</dbReference>
<dbReference type="PROSITE" id="PS50157">
    <property type="entry name" value="ZINC_FINGER_C2H2_2"/>
    <property type="match status" value="2"/>
</dbReference>
<evidence type="ECO:0000256" key="1">
    <source>
        <dbReference type="ARBA" id="ARBA00022723"/>
    </source>
</evidence>
<keyword evidence="2" id="KW-0677">Repeat</keyword>
<keyword evidence="3 5" id="KW-0863">Zinc-finger</keyword>
<proteinExistence type="predicted"/>
<evidence type="ECO:0000313" key="8">
    <source>
        <dbReference type="EMBL" id="KAG7288622.1"/>
    </source>
</evidence>
<dbReference type="SUPFAM" id="SSF57667">
    <property type="entry name" value="beta-beta-alpha zinc fingers"/>
    <property type="match status" value="1"/>
</dbReference>
<dbReference type="GO" id="GO:0000981">
    <property type="term" value="F:DNA-binding transcription factor activity, RNA polymerase II-specific"/>
    <property type="evidence" value="ECO:0007669"/>
    <property type="project" value="TreeGrafter"/>
</dbReference>
<comment type="caution">
    <text evidence="8">The sequence shown here is derived from an EMBL/GenBank/DDBJ whole genome shotgun (WGS) entry which is preliminary data.</text>
</comment>
<gene>
    <name evidence="8" type="ORF">NEMBOFW57_004976</name>
</gene>
<dbReference type="PANTHER" id="PTHR24409">
    <property type="entry name" value="ZINC FINGER PROTEIN 142"/>
    <property type="match status" value="1"/>
</dbReference>
<keyword evidence="9" id="KW-1185">Reference proteome</keyword>
<dbReference type="InterPro" id="IPR036236">
    <property type="entry name" value="Znf_C2H2_sf"/>
</dbReference>
<keyword evidence="1" id="KW-0479">Metal-binding</keyword>
<dbReference type="AlphaFoldDB" id="A0AAD4EZH7"/>
<dbReference type="GO" id="GO:0008270">
    <property type="term" value="F:zinc ion binding"/>
    <property type="evidence" value="ECO:0007669"/>
    <property type="project" value="UniProtKB-KW"/>
</dbReference>
<dbReference type="Gene3D" id="3.30.160.60">
    <property type="entry name" value="Classic Zinc Finger"/>
    <property type="match status" value="2"/>
</dbReference>
<evidence type="ECO:0000256" key="2">
    <source>
        <dbReference type="ARBA" id="ARBA00022737"/>
    </source>
</evidence>